<proteinExistence type="predicted"/>
<sequence length="325" mass="31984">MATYVLDGKSAATLARRPLAVRLAVSGTPTTGGVRLVARTPDGQPSTAVVETAPTMLILPHVTDEIVIGAVPQGGDLFAPGTTVHVSIGPDSNTEFDADVAQLTPRDVSGLGFIKLASVAPGGADTVTVTTWLTRPDSKLPPVAEAARVAARGVLNVDQVHESRALPVRLVVDASASMAPLFASGMVAAAADLVAGLAEVVSGSSQITLGAIGPSAPPPVPTATDGAGAALAAGPSIGYGLSGGPAVPAAPGTLTVVLTDSVPADPITADQVVLVLSGARPTTAVRGSVLAPVDNPVAALTAAPTVVTRVVSELLAPFSLAGGAR</sequence>
<dbReference type="OrthoDB" id="4374534at2"/>
<protein>
    <submittedName>
        <fullName evidence="1">Uncharacterized protein</fullName>
    </submittedName>
</protein>
<dbReference type="Proteomes" id="UP000444980">
    <property type="component" value="Unassembled WGS sequence"/>
</dbReference>
<keyword evidence="2" id="KW-1185">Reference proteome</keyword>
<accession>A0A7I9V347</accession>
<evidence type="ECO:0000313" key="2">
    <source>
        <dbReference type="Proteomes" id="UP000444980"/>
    </source>
</evidence>
<gene>
    <name evidence="1" type="ORF">nbrc107697_35080</name>
</gene>
<dbReference type="RefSeq" id="WP_161928740.1">
    <property type="nucleotide sequence ID" value="NZ_BJOU01000019.1"/>
</dbReference>
<comment type="caution">
    <text evidence="1">The sequence shown here is derived from an EMBL/GenBank/DDBJ whole genome shotgun (WGS) entry which is preliminary data.</text>
</comment>
<dbReference type="AlphaFoldDB" id="A0A7I9V347"/>
<reference evidence="2" key="1">
    <citation type="submission" date="2019-06" db="EMBL/GenBank/DDBJ databases">
        <title>Gordonia isolated from sludge of a wastewater treatment plant.</title>
        <authorList>
            <person name="Tamura T."/>
            <person name="Aoyama K."/>
            <person name="Kang Y."/>
            <person name="Saito S."/>
            <person name="Akiyama N."/>
            <person name="Yazawa K."/>
            <person name="Gonoi T."/>
            <person name="Mikami Y."/>
        </authorList>
    </citation>
    <scope>NUCLEOTIDE SEQUENCE [LARGE SCALE GENOMIC DNA]</scope>
    <source>
        <strain evidence="2">NBRC 107697</strain>
    </source>
</reference>
<dbReference type="EMBL" id="BJOU01000019">
    <property type="protein sequence ID" value="GED99469.1"/>
    <property type="molecule type" value="Genomic_DNA"/>
</dbReference>
<name>A0A7I9V347_9ACTN</name>
<organism evidence="1 2">
    <name type="scientific">Gordonia crocea</name>
    <dbReference type="NCBI Taxonomy" id="589162"/>
    <lineage>
        <taxon>Bacteria</taxon>
        <taxon>Bacillati</taxon>
        <taxon>Actinomycetota</taxon>
        <taxon>Actinomycetes</taxon>
        <taxon>Mycobacteriales</taxon>
        <taxon>Gordoniaceae</taxon>
        <taxon>Gordonia</taxon>
    </lineage>
</organism>
<evidence type="ECO:0000313" key="1">
    <source>
        <dbReference type="EMBL" id="GED99469.1"/>
    </source>
</evidence>